<dbReference type="Pfam" id="PF00571">
    <property type="entry name" value="CBS"/>
    <property type="match status" value="2"/>
</dbReference>
<dbReference type="PANTHER" id="PTHR43080:SF2">
    <property type="entry name" value="CBS DOMAIN-CONTAINING PROTEIN"/>
    <property type="match status" value="1"/>
</dbReference>
<dbReference type="InterPro" id="IPR000644">
    <property type="entry name" value="CBS_dom"/>
</dbReference>
<comment type="caution">
    <text evidence="4">The sequence shown here is derived from an EMBL/GenBank/DDBJ whole genome shotgun (WGS) entry which is preliminary data.</text>
</comment>
<evidence type="ECO:0000313" key="5">
    <source>
        <dbReference type="Proteomes" id="UP000008495"/>
    </source>
</evidence>
<dbReference type="PROSITE" id="PS51371">
    <property type="entry name" value="CBS"/>
    <property type="match status" value="2"/>
</dbReference>
<feature type="domain" description="CBS" evidence="3">
    <location>
        <begin position="7"/>
        <end position="63"/>
    </location>
</feature>
<dbReference type="CDD" id="cd04586">
    <property type="entry name" value="CBS_pair_BON_assoc"/>
    <property type="match status" value="1"/>
</dbReference>
<proteinExistence type="predicted"/>
<accession>K6UN20</accession>
<evidence type="ECO:0000259" key="3">
    <source>
        <dbReference type="PROSITE" id="PS51371"/>
    </source>
</evidence>
<keyword evidence="1 2" id="KW-0129">CBS domain</keyword>
<reference evidence="4 5" key="1">
    <citation type="submission" date="2012-08" db="EMBL/GenBank/DDBJ databases">
        <title>Whole genome shotgun sequence of Austwickia chelonae NBRC 105200.</title>
        <authorList>
            <person name="Yoshida I."/>
            <person name="Hosoyama A."/>
            <person name="Tsuchikane K."/>
            <person name="Katsumata H."/>
            <person name="Ando Y."/>
            <person name="Ohji S."/>
            <person name="Hamada M."/>
            <person name="Tamura T."/>
            <person name="Yamazoe A."/>
            <person name="Yamazaki S."/>
            <person name="Fujita N."/>
        </authorList>
    </citation>
    <scope>NUCLEOTIDE SEQUENCE [LARGE SCALE GENOMIC DNA]</scope>
    <source>
        <strain evidence="4 5">NBRC 105200</strain>
    </source>
</reference>
<dbReference type="AlphaFoldDB" id="K6UN20"/>
<dbReference type="STRING" id="100225.SAMN05421595_2268"/>
<dbReference type="RefSeq" id="WP_006503372.1">
    <property type="nucleotide sequence ID" value="NZ_BAGZ01000016.1"/>
</dbReference>
<protein>
    <recommendedName>
        <fullName evidence="3">CBS domain-containing protein</fullName>
    </recommendedName>
</protein>
<dbReference type="Gene3D" id="3.10.580.10">
    <property type="entry name" value="CBS-domain"/>
    <property type="match status" value="1"/>
</dbReference>
<evidence type="ECO:0000313" key="4">
    <source>
        <dbReference type="EMBL" id="GAB78616.1"/>
    </source>
</evidence>
<sequence length="201" mass="21710">MLVREIMTAPAFSIHAEADLNEALQLLAERRITAVPVVGSDNKVVGVLSEIDILRRAVEPDARAHATPLAESEPLPKTVGEIMTADPRTTTEGADVSDLIDLFTHTSFKSLPVVRDGDLVGVVSRSDVVRALWRSDEDLLDELVSAFHDYGQDHWKITVEHGVVEVRGAGSAVERDVAVAIARSVLGVRRVHVILDGPAEG</sequence>
<dbReference type="eggNOG" id="COG0517">
    <property type="taxonomic scope" value="Bacteria"/>
</dbReference>
<gene>
    <name evidence="4" type="ORF">AUCHE_16_00320</name>
</gene>
<dbReference type="SMART" id="SM00116">
    <property type="entry name" value="CBS"/>
    <property type="match status" value="2"/>
</dbReference>
<name>K6UN20_9MICO</name>
<dbReference type="InterPro" id="IPR051257">
    <property type="entry name" value="Diverse_CBS-Domain"/>
</dbReference>
<dbReference type="InterPro" id="IPR046342">
    <property type="entry name" value="CBS_dom_sf"/>
</dbReference>
<organism evidence="4 5">
    <name type="scientific">Austwickia chelonae NBRC 105200</name>
    <dbReference type="NCBI Taxonomy" id="1184607"/>
    <lineage>
        <taxon>Bacteria</taxon>
        <taxon>Bacillati</taxon>
        <taxon>Actinomycetota</taxon>
        <taxon>Actinomycetes</taxon>
        <taxon>Micrococcales</taxon>
        <taxon>Dermatophilaceae</taxon>
        <taxon>Austwickia</taxon>
    </lineage>
</organism>
<dbReference type="PANTHER" id="PTHR43080">
    <property type="entry name" value="CBS DOMAIN-CONTAINING PROTEIN CBSX3, MITOCHONDRIAL"/>
    <property type="match status" value="1"/>
</dbReference>
<evidence type="ECO:0000256" key="2">
    <source>
        <dbReference type="PROSITE-ProRule" id="PRU00703"/>
    </source>
</evidence>
<dbReference type="SUPFAM" id="SSF54631">
    <property type="entry name" value="CBS-domain pair"/>
    <property type="match status" value="1"/>
</dbReference>
<dbReference type="OrthoDB" id="9799454at2"/>
<feature type="domain" description="CBS" evidence="3">
    <location>
        <begin position="83"/>
        <end position="139"/>
    </location>
</feature>
<dbReference type="Proteomes" id="UP000008495">
    <property type="component" value="Unassembled WGS sequence"/>
</dbReference>
<evidence type="ECO:0000256" key="1">
    <source>
        <dbReference type="ARBA" id="ARBA00023122"/>
    </source>
</evidence>
<dbReference type="EMBL" id="BAGZ01000016">
    <property type="protein sequence ID" value="GAB78616.1"/>
    <property type="molecule type" value="Genomic_DNA"/>
</dbReference>
<keyword evidence="5" id="KW-1185">Reference proteome</keyword>